<feature type="non-terminal residue" evidence="1">
    <location>
        <position position="109"/>
    </location>
</feature>
<protein>
    <submittedName>
        <fullName evidence="1">Uncharacterized protein</fullName>
    </submittedName>
</protein>
<proteinExistence type="predicted"/>
<accession>A0ABN9EK78</accession>
<keyword evidence="2" id="KW-1185">Reference proteome</keyword>
<gene>
    <name evidence="1" type="ORF">SPARVUS_LOCUS10116339</name>
</gene>
<name>A0ABN9EK78_9NEOB</name>
<evidence type="ECO:0000313" key="1">
    <source>
        <dbReference type="EMBL" id="CAI9585023.1"/>
    </source>
</evidence>
<evidence type="ECO:0000313" key="2">
    <source>
        <dbReference type="Proteomes" id="UP001162483"/>
    </source>
</evidence>
<comment type="caution">
    <text evidence="1">The sequence shown here is derived from an EMBL/GenBank/DDBJ whole genome shotgun (WGS) entry which is preliminary data.</text>
</comment>
<dbReference type="EMBL" id="CATNWA010015603">
    <property type="protein sequence ID" value="CAI9585023.1"/>
    <property type="molecule type" value="Genomic_DNA"/>
</dbReference>
<reference evidence="1" key="1">
    <citation type="submission" date="2023-05" db="EMBL/GenBank/DDBJ databases">
        <authorList>
            <person name="Stuckert A."/>
        </authorList>
    </citation>
    <scope>NUCLEOTIDE SEQUENCE</scope>
</reference>
<organism evidence="1 2">
    <name type="scientific">Staurois parvus</name>
    <dbReference type="NCBI Taxonomy" id="386267"/>
    <lineage>
        <taxon>Eukaryota</taxon>
        <taxon>Metazoa</taxon>
        <taxon>Chordata</taxon>
        <taxon>Craniata</taxon>
        <taxon>Vertebrata</taxon>
        <taxon>Euteleostomi</taxon>
        <taxon>Amphibia</taxon>
        <taxon>Batrachia</taxon>
        <taxon>Anura</taxon>
        <taxon>Neobatrachia</taxon>
        <taxon>Ranoidea</taxon>
        <taxon>Ranidae</taxon>
        <taxon>Staurois</taxon>
    </lineage>
</organism>
<dbReference type="Proteomes" id="UP001162483">
    <property type="component" value="Unassembled WGS sequence"/>
</dbReference>
<sequence length="109" mass="11347">MPASTPGWATVALQLLVNYKSHHASAFGSHACNSVFAMPHGTCSSTTAGGPQLSTPALVKHSQHTVNSLIVPHVNPFLPSAISTMSVLFFLALISDTISVPPVSECPPQ</sequence>